<evidence type="ECO:0000313" key="2">
    <source>
        <dbReference type="EMBL" id="TWF33652.1"/>
    </source>
</evidence>
<dbReference type="AlphaFoldDB" id="A0A561P6B5"/>
<reference evidence="2 3" key="1">
    <citation type="submission" date="2019-06" db="EMBL/GenBank/DDBJ databases">
        <title>Sorghum-associated microbial communities from plants grown in Nebraska, USA.</title>
        <authorList>
            <person name="Schachtman D."/>
        </authorList>
    </citation>
    <scope>NUCLEOTIDE SEQUENCE [LARGE SCALE GENOMIC DNA]</scope>
    <source>
        <strain evidence="2 3">1209</strain>
    </source>
</reference>
<keyword evidence="3" id="KW-1185">Reference proteome</keyword>
<dbReference type="EMBL" id="VIWO01000012">
    <property type="protein sequence ID" value="TWF33652.1"/>
    <property type="molecule type" value="Genomic_DNA"/>
</dbReference>
<sequence length="175" mass="20610">MKPLLSIWIMLLCGIAGRSFAQTKTSTDTVVKPPVQLKTVHIVQYNFFKDSLAFREEYAKSLTFRRLKWYEVYGGLSVNINNLYRVTQFKKNKKKITFKHMLLNKEQEMFVSRVYTPSLVNKVTHLDGDSLQLFMQHYQPDYAFIKNASDYDLYLAIKKEYEAFMKTRDSIPVQP</sequence>
<proteinExistence type="predicted"/>
<comment type="caution">
    <text evidence="2">The sequence shown here is derived from an EMBL/GenBank/DDBJ whole genome shotgun (WGS) entry which is preliminary data.</text>
</comment>
<keyword evidence="1" id="KW-0732">Signal</keyword>
<feature type="chain" id="PRO_5022134548" description="DUF4468 domain-containing protein" evidence="1">
    <location>
        <begin position="22"/>
        <end position="175"/>
    </location>
</feature>
<evidence type="ECO:0008006" key="4">
    <source>
        <dbReference type="Google" id="ProtNLM"/>
    </source>
</evidence>
<gene>
    <name evidence="2" type="ORF">FHW36_11293</name>
</gene>
<accession>A0A561P6B5</accession>
<protein>
    <recommendedName>
        <fullName evidence="4">DUF4468 domain-containing protein</fullName>
    </recommendedName>
</protein>
<name>A0A561P6B5_9BACT</name>
<evidence type="ECO:0000313" key="3">
    <source>
        <dbReference type="Proteomes" id="UP000320811"/>
    </source>
</evidence>
<dbReference type="Proteomes" id="UP000320811">
    <property type="component" value="Unassembled WGS sequence"/>
</dbReference>
<evidence type="ECO:0000256" key="1">
    <source>
        <dbReference type="SAM" id="SignalP"/>
    </source>
</evidence>
<feature type="signal peptide" evidence="1">
    <location>
        <begin position="1"/>
        <end position="21"/>
    </location>
</feature>
<organism evidence="2 3">
    <name type="scientific">Chitinophaga polysaccharea</name>
    <dbReference type="NCBI Taxonomy" id="1293035"/>
    <lineage>
        <taxon>Bacteria</taxon>
        <taxon>Pseudomonadati</taxon>
        <taxon>Bacteroidota</taxon>
        <taxon>Chitinophagia</taxon>
        <taxon>Chitinophagales</taxon>
        <taxon>Chitinophagaceae</taxon>
        <taxon>Chitinophaga</taxon>
    </lineage>
</organism>
<dbReference type="OrthoDB" id="714262at2"/>
<dbReference type="RefSeq" id="WP_145674280.1">
    <property type="nucleotide sequence ID" value="NZ_VIWO01000012.1"/>
</dbReference>